<evidence type="ECO:0000313" key="4">
    <source>
        <dbReference type="Proteomes" id="UP000243217"/>
    </source>
</evidence>
<dbReference type="PROSITE" id="PS51722">
    <property type="entry name" value="G_TR_2"/>
    <property type="match status" value="1"/>
</dbReference>
<dbReference type="InterPro" id="IPR027417">
    <property type="entry name" value="P-loop_NTPase"/>
</dbReference>
<keyword evidence="3" id="KW-0251">Elongation factor</keyword>
<dbReference type="InterPro" id="IPR004161">
    <property type="entry name" value="EFTu-like_2"/>
</dbReference>
<feature type="domain" description="Tr-type G" evidence="2">
    <location>
        <begin position="4"/>
        <end position="194"/>
    </location>
</feature>
<evidence type="ECO:0000313" key="3">
    <source>
        <dbReference type="EMBL" id="OQS07845.1"/>
    </source>
</evidence>
<dbReference type="InterPro" id="IPR009000">
    <property type="entry name" value="Transl_B-barrel_sf"/>
</dbReference>
<dbReference type="FunFam" id="2.40.30.10:FF:000052">
    <property type="entry name" value="Selenocysteine-specific elongation factor EF-Sec"/>
    <property type="match status" value="1"/>
</dbReference>
<dbReference type="Gene3D" id="2.40.30.10">
    <property type="entry name" value="Translation factors"/>
    <property type="match status" value="2"/>
</dbReference>
<dbReference type="InterPro" id="IPR005225">
    <property type="entry name" value="Small_GTP-bd"/>
</dbReference>
<gene>
    <name evidence="3" type="ORF">THRCLA_00158</name>
</gene>
<dbReference type="NCBIfam" id="TIGR00231">
    <property type="entry name" value="small_GTP"/>
    <property type="match status" value="1"/>
</dbReference>
<dbReference type="GO" id="GO:0003924">
    <property type="term" value="F:GTPase activity"/>
    <property type="evidence" value="ECO:0007669"/>
    <property type="project" value="InterPro"/>
</dbReference>
<dbReference type="InterPro" id="IPR049394">
    <property type="entry name" value="eEFSec_C"/>
</dbReference>
<dbReference type="InterPro" id="IPR050055">
    <property type="entry name" value="EF-Tu_GTPase"/>
</dbReference>
<organism evidence="3 4">
    <name type="scientific">Thraustotheca clavata</name>
    <dbReference type="NCBI Taxonomy" id="74557"/>
    <lineage>
        <taxon>Eukaryota</taxon>
        <taxon>Sar</taxon>
        <taxon>Stramenopiles</taxon>
        <taxon>Oomycota</taxon>
        <taxon>Saprolegniomycetes</taxon>
        <taxon>Saprolegniales</taxon>
        <taxon>Achlyaceae</taxon>
        <taxon>Thraustotheca</taxon>
    </lineage>
</organism>
<sequence>MARVVNVNIGVLGHVDSGKTSIVRSLSTHLSTAALDKNPQSKARGITLDLGFSSLQLPLKANGVDYTAQLTLVDCPGHASLIKTIIGGAHIIDMALLVVDAVKGIQMQTVESTVLAEIATRHVIVVLNKVDLLRGNAKQLDEVTKSIRTFLSTSPWIVDAPIVPVAAGDAEGLRLSIGIDNLLDTIQQYLFLPERTSDGPFCYAIDHCFPLRGKGTVLTGTVLSGSVQINDTIAIPILGTEKKVKSLQMFHTNVAKAIQGDRVGIRLNGLDASTLERGLAITPKSVSFVKNIVVQVNQVRFFAQTSESSTKVHVTVGHTTVLAKITFFISDSTEFKIAQEYQYLSTLPPRQEKVISNVFVLLQLEKEILCPPNCQVICSRLDTVVSQTNICRIAFYGLVVHVLDELSTLHIGKIKERSGIIEKSLEQSVAIIKDLFVKETNLDIFRGLTIQNDRTKALGTIDSAFGKTGKCRVLFPSPQSFSPGDRIILKFTKIMFQEKSLGHRLRQYPELYTTTVASESAIPLSKSKPKIPAMEIQKRCWVGLIERLKGETAPNGSNPLVIATGLFATSDEAQMCLNLEAITQGGDRGVVESLFGKAGKVRIHFEQGTMAKVGDTITIYEK</sequence>
<dbReference type="PANTHER" id="PTHR43721:SF11">
    <property type="entry name" value="SELENOCYSTEINE-SPECIFIC ELONGATION FACTOR"/>
    <property type="match status" value="1"/>
</dbReference>
<dbReference type="Pfam" id="PF00009">
    <property type="entry name" value="GTP_EFTU"/>
    <property type="match status" value="1"/>
</dbReference>
<protein>
    <recommendedName>
        <fullName evidence="1">Elongation factor Tu, chloroplastic</fullName>
    </recommendedName>
</protein>
<dbReference type="CDD" id="cd04094">
    <property type="entry name" value="eSelB_III"/>
    <property type="match status" value="1"/>
</dbReference>
<keyword evidence="4" id="KW-1185">Reference proteome</keyword>
<keyword evidence="3" id="KW-0648">Protein biosynthesis</keyword>
<dbReference type="OrthoDB" id="2067at2759"/>
<dbReference type="SUPFAM" id="SSF50447">
    <property type="entry name" value="Translation proteins"/>
    <property type="match status" value="1"/>
</dbReference>
<reference evidence="3 4" key="1">
    <citation type="journal article" date="2014" name="Genome Biol. Evol.">
        <title>The secreted proteins of Achlya hypogyna and Thraustotheca clavata identify the ancestral oomycete secretome and reveal gene acquisitions by horizontal gene transfer.</title>
        <authorList>
            <person name="Misner I."/>
            <person name="Blouin N."/>
            <person name="Leonard G."/>
            <person name="Richards T.A."/>
            <person name="Lane C.E."/>
        </authorList>
    </citation>
    <scope>NUCLEOTIDE SEQUENCE [LARGE SCALE GENOMIC DNA]</scope>
    <source>
        <strain evidence="3 4">ATCC 34112</strain>
    </source>
</reference>
<dbReference type="SUPFAM" id="SSF52540">
    <property type="entry name" value="P-loop containing nucleoside triphosphate hydrolases"/>
    <property type="match status" value="1"/>
</dbReference>
<name>A0A1W0AC71_9STRA</name>
<dbReference type="GO" id="GO:0005525">
    <property type="term" value="F:GTP binding"/>
    <property type="evidence" value="ECO:0007669"/>
    <property type="project" value="InterPro"/>
</dbReference>
<dbReference type="PRINTS" id="PR00315">
    <property type="entry name" value="ELONGATNFCT"/>
</dbReference>
<proteinExistence type="predicted"/>
<dbReference type="AlphaFoldDB" id="A0A1W0AC71"/>
<evidence type="ECO:0000256" key="1">
    <source>
        <dbReference type="ARBA" id="ARBA00021392"/>
    </source>
</evidence>
<dbReference type="GO" id="GO:0001514">
    <property type="term" value="P:selenocysteine incorporation"/>
    <property type="evidence" value="ECO:0007669"/>
    <property type="project" value="TreeGrafter"/>
</dbReference>
<dbReference type="Proteomes" id="UP000243217">
    <property type="component" value="Unassembled WGS sequence"/>
</dbReference>
<dbReference type="EMBL" id="JNBS01000053">
    <property type="protein sequence ID" value="OQS07845.1"/>
    <property type="molecule type" value="Genomic_DNA"/>
</dbReference>
<dbReference type="Pfam" id="PF21131">
    <property type="entry name" value="eEFSec_4th"/>
    <property type="match status" value="2"/>
</dbReference>
<comment type="caution">
    <text evidence="3">The sequence shown here is derived from an EMBL/GenBank/DDBJ whole genome shotgun (WGS) entry which is preliminary data.</text>
</comment>
<dbReference type="PANTHER" id="PTHR43721">
    <property type="entry name" value="ELONGATION FACTOR TU-RELATED"/>
    <property type="match status" value="1"/>
</dbReference>
<dbReference type="STRING" id="74557.A0A1W0AC71"/>
<dbReference type="Gene3D" id="3.40.50.300">
    <property type="entry name" value="P-loop containing nucleotide triphosphate hydrolases"/>
    <property type="match status" value="1"/>
</dbReference>
<dbReference type="InterPro" id="IPR049393">
    <property type="entry name" value="eEFSec_III"/>
</dbReference>
<dbReference type="Pfam" id="PF21208">
    <property type="entry name" value="euk_SelB_III"/>
    <property type="match status" value="1"/>
</dbReference>
<dbReference type="GO" id="GO:0003746">
    <property type="term" value="F:translation elongation factor activity"/>
    <property type="evidence" value="ECO:0007669"/>
    <property type="project" value="UniProtKB-KW"/>
</dbReference>
<accession>A0A1W0AC71</accession>
<dbReference type="InterPro" id="IPR000795">
    <property type="entry name" value="T_Tr_GTP-bd_dom"/>
</dbReference>
<evidence type="ECO:0000259" key="2">
    <source>
        <dbReference type="PROSITE" id="PS51722"/>
    </source>
</evidence>
<dbReference type="CDD" id="cd03696">
    <property type="entry name" value="SelB_II"/>
    <property type="match status" value="1"/>
</dbReference>
<dbReference type="Pfam" id="PF03144">
    <property type="entry name" value="GTP_EFTU_D2"/>
    <property type="match status" value="1"/>
</dbReference>